<evidence type="ECO:0000313" key="3">
    <source>
        <dbReference type="Proteomes" id="UP001281003"/>
    </source>
</evidence>
<evidence type="ECO:0000313" key="2">
    <source>
        <dbReference type="EMBL" id="KAK3399675.1"/>
    </source>
</evidence>
<feature type="compositionally biased region" description="Polar residues" evidence="1">
    <location>
        <begin position="266"/>
        <end position="278"/>
    </location>
</feature>
<sequence length="430" mass="47363">MSANNTAPRARRFRSLEEYWSAKLANTTSAQPGQPGYQDNTFPTTTEGLLGLVDEVIAAFKNENDIIETTENNQVRFIRGLTYEDAELGPPNICSSKVETQKAQVEGSSHPGVVTAEFPDFITRWKFVVAYFKTSKAAVYNIFRPSFMERFVNNPATELDMKLSNKSSNGLKKNNEHLAQLVKSKGVASYDKATGELKDAQGTLLKKYEQPGRRRIADVVSPDLIKHAKVKRGSRQPAAASANTQPGDNQEHAAIVNGLQAEDGNHQPNAPANRQLNSDYEDDGNQNVNDGHGHHGEHQNSSPTNHNVNEHNNNSGYGGQSHGNGGHSEYGNHDLNGYNAHNSNGAYGSLGHANSSYSDHNSQVNSFNYNGHSGNDAQQSIMPRTINSNQNTNALFPYSHFYNHGNQEDPNQGYLYDYYMQDGVFYGPNP</sequence>
<name>A0AAE0PHN5_SORBR</name>
<dbReference type="AlphaFoldDB" id="A0AAE0PHN5"/>
<keyword evidence="3" id="KW-1185">Reference proteome</keyword>
<reference evidence="2" key="1">
    <citation type="journal article" date="2023" name="Mol. Phylogenet. Evol.">
        <title>Genome-scale phylogeny and comparative genomics of the fungal order Sordariales.</title>
        <authorList>
            <person name="Hensen N."/>
            <person name="Bonometti L."/>
            <person name="Westerberg I."/>
            <person name="Brannstrom I.O."/>
            <person name="Guillou S."/>
            <person name="Cros-Aarteil S."/>
            <person name="Calhoun S."/>
            <person name="Haridas S."/>
            <person name="Kuo A."/>
            <person name="Mondo S."/>
            <person name="Pangilinan J."/>
            <person name="Riley R."/>
            <person name="LaButti K."/>
            <person name="Andreopoulos B."/>
            <person name="Lipzen A."/>
            <person name="Chen C."/>
            <person name="Yan M."/>
            <person name="Daum C."/>
            <person name="Ng V."/>
            <person name="Clum A."/>
            <person name="Steindorff A."/>
            <person name="Ohm R.A."/>
            <person name="Martin F."/>
            <person name="Silar P."/>
            <person name="Natvig D.O."/>
            <person name="Lalanne C."/>
            <person name="Gautier V."/>
            <person name="Ament-Velasquez S.L."/>
            <person name="Kruys A."/>
            <person name="Hutchinson M.I."/>
            <person name="Powell A.J."/>
            <person name="Barry K."/>
            <person name="Miller A.N."/>
            <person name="Grigoriev I.V."/>
            <person name="Debuchy R."/>
            <person name="Gladieux P."/>
            <person name="Hiltunen Thoren M."/>
            <person name="Johannesson H."/>
        </authorList>
    </citation>
    <scope>NUCLEOTIDE SEQUENCE</scope>
    <source>
        <strain evidence="2">FGSC 1904</strain>
    </source>
</reference>
<gene>
    <name evidence="2" type="ORF">B0T20DRAFT_477514</name>
</gene>
<feature type="compositionally biased region" description="Low complexity" evidence="1">
    <location>
        <begin position="305"/>
        <end position="315"/>
    </location>
</feature>
<dbReference type="Proteomes" id="UP001281003">
    <property type="component" value="Unassembled WGS sequence"/>
</dbReference>
<accession>A0AAE0PHN5</accession>
<reference evidence="2" key="2">
    <citation type="submission" date="2023-07" db="EMBL/GenBank/DDBJ databases">
        <authorList>
            <consortium name="Lawrence Berkeley National Laboratory"/>
            <person name="Haridas S."/>
            <person name="Hensen N."/>
            <person name="Bonometti L."/>
            <person name="Westerberg I."/>
            <person name="Brannstrom I.O."/>
            <person name="Guillou S."/>
            <person name="Cros-Aarteil S."/>
            <person name="Calhoun S."/>
            <person name="Kuo A."/>
            <person name="Mondo S."/>
            <person name="Pangilinan J."/>
            <person name="Riley R."/>
            <person name="LaButti K."/>
            <person name="Andreopoulos B."/>
            <person name="Lipzen A."/>
            <person name="Chen C."/>
            <person name="Yanf M."/>
            <person name="Daum C."/>
            <person name="Ng V."/>
            <person name="Clum A."/>
            <person name="Steindorff A."/>
            <person name="Ohm R."/>
            <person name="Martin F."/>
            <person name="Silar P."/>
            <person name="Natvig D."/>
            <person name="Lalanne C."/>
            <person name="Gautier V."/>
            <person name="Ament-velasquez S.L."/>
            <person name="Kruys A."/>
            <person name="Hutchinson M.I."/>
            <person name="Powell A.J."/>
            <person name="Barry K."/>
            <person name="Miller A.N."/>
            <person name="Grigoriev I.V."/>
            <person name="Debuchy R."/>
            <person name="Gladieux P."/>
            <person name="Thoren M.H."/>
            <person name="Johannesson H."/>
        </authorList>
    </citation>
    <scope>NUCLEOTIDE SEQUENCE</scope>
    <source>
        <strain evidence="2">FGSC 1904</strain>
    </source>
</reference>
<feature type="region of interest" description="Disordered" evidence="1">
    <location>
        <begin position="227"/>
        <end position="337"/>
    </location>
</feature>
<feature type="compositionally biased region" description="Gly residues" evidence="1">
    <location>
        <begin position="316"/>
        <end position="328"/>
    </location>
</feature>
<protein>
    <submittedName>
        <fullName evidence="2">Uncharacterized protein</fullName>
    </submittedName>
</protein>
<proteinExistence type="predicted"/>
<dbReference type="EMBL" id="JAUTDP010000004">
    <property type="protein sequence ID" value="KAK3399675.1"/>
    <property type="molecule type" value="Genomic_DNA"/>
</dbReference>
<organism evidence="2 3">
    <name type="scientific">Sordaria brevicollis</name>
    <dbReference type="NCBI Taxonomy" id="83679"/>
    <lineage>
        <taxon>Eukaryota</taxon>
        <taxon>Fungi</taxon>
        <taxon>Dikarya</taxon>
        <taxon>Ascomycota</taxon>
        <taxon>Pezizomycotina</taxon>
        <taxon>Sordariomycetes</taxon>
        <taxon>Sordariomycetidae</taxon>
        <taxon>Sordariales</taxon>
        <taxon>Sordariaceae</taxon>
        <taxon>Sordaria</taxon>
    </lineage>
</organism>
<evidence type="ECO:0000256" key="1">
    <source>
        <dbReference type="SAM" id="MobiDB-lite"/>
    </source>
</evidence>
<comment type="caution">
    <text evidence="2">The sequence shown here is derived from an EMBL/GenBank/DDBJ whole genome shotgun (WGS) entry which is preliminary data.</text>
</comment>